<sequence length="689" mass="77986">MALRSSRDSIKDQDAQLVLEAYERYPSETTSQNESKDQPNESTSAHETRRSTVAEAPDSLAQSRNQPSLSSDSPLNLNQTVDGEKKFDDILILDSSPMLEEFLNQSQSEDIKIDARHILVTLPLQEILAEGGQSLSNVVPQRTETSINTQRVSGDQVAATGAETATLENTSVATKLASSTISLQFDLASAKIVLRKLLKAIIKFMQLKVSRFSKLNQKRKTRINNIVNILVGVDGLSLIRALTTIRDTHEDSPSYILFFDFISHSKKEDWRLWPTVRKFEMLLNEEHSFRGLERRVSREDLMRILSTLGTLEGCLLVCALSSKSKTPEQIALCKVFVEICSMASEHASNQAIPAQIQQAASTSEKEVVAKVFGSQIGSSILSRLEGRNDHSDVLLLRMLLMDDKLKMKKNILESFLKDQQFSHNKFICGSDVPMTVEALVSDFGRGLIRETCVSKITDLESLKPKSLKLRFIKAQDEDPCAYLFFLKSLKSSQNDYRGDYQAISPISRAGLNSRKQKISDLIHNNKDELLKQINQQLTRIGGSRFNREVLDKYFENVSETLRNMSMEFDNGVDSFHLHLSNFMDQLSKAYKDQNIELPDRLDYAKIKESALQCVNSFEYHIAHLESLHPQIDSTWKSIERVVSCLKVYYFYTRGTLINYLCEGQESVRLMAGGILFVEQRRTMMGVFIK</sequence>
<reference evidence="2 3" key="1">
    <citation type="submission" date="2023-10" db="EMBL/GenBank/DDBJ databases">
        <title>Draft Genome Sequence of Candida saopaulonensis from a very Premature Infant with Sepsis.</title>
        <authorList>
            <person name="Ning Y."/>
            <person name="Dai R."/>
            <person name="Xiao M."/>
            <person name="Xu Y."/>
            <person name="Yan Q."/>
            <person name="Zhang L."/>
        </authorList>
    </citation>
    <scope>NUCLEOTIDE SEQUENCE [LARGE SCALE GENOMIC DNA]</scope>
    <source>
        <strain evidence="2 3">19XY460</strain>
    </source>
</reference>
<dbReference type="KEGG" id="asau:88172842"/>
<accession>A0AAX4H7G8</accession>
<feature type="compositionally biased region" description="Basic and acidic residues" evidence="1">
    <location>
        <begin position="1"/>
        <end position="14"/>
    </location>
</feature>
<name>A0AAX4H7G8_9ASCO</name>
<keyword evidence="3" id="KW-1185">Reference proteome</keyword>
<dbReference type="EMBL" id="CP138895">
    <property type="protein sequence ID" value="WPK24503.1"/>
    <property type="molecule type" value="Genomic_DNA"/>
</dbReference>
<dbReference type="GeneID" id="88172842"/>
<protein>
    <recommendedName>
        <fullName evidence="4">PIN domain-containing protein</fullName>
    </recommendedName>
</protein>
<organism evidence="2 3">
    <name type="scientific">Australozyma saopauloensis</name>
    <dbReference type="NCBI Taxonomy" id="291208"/>
    <lineage>
        <taxon>Eukaryota</taxon>
        <taxon>Fungi</taxon>
        <taxon>Dikarya</taxon>
        <taxon>Ascomycota</taxon>
        <taxon>Saccharomycotina</taxon>
        <taxon>Pichiomycetes</taxon>
        <taxon>Metschnikowiaceae</taxon>
        <taxon>Australozyma</taxon>
    </lineage>
</organism>
<feature type="compositionally biased region" description="Basic and acidic residues" evidence="1">
    <location>
        <begin position="34"/>
        <end position="52"/>
    </location>
</feature>
<gene>
    <name evidence="2" type="ORF">PUMCH_001777</name>
</gene>
<evidence type="ECO:0000256" key="1">
    <source>
        <dbReference type="SAM" id="MobiDB-lite"/>
    </source>
</evidence>
<evidence type="ECO:0008006" key="4">
    <source>
        <dbReference type="Google" id="ProtNLM"/>
    </source>
</evidence>
<evidence type="ECO:0000313" key="2">
    <source>
        <dbReference type="EMBL" id="WPK24503.1"/>
    </source>
</evidence>
<feature type="region of interest" description="Disordered" evidence="1">
    <location>
        <begin position="1"/>
        <end position="80"/>
    </location>
</feature>
<proteinExistence type="predicted"/>
<dbReference type="AlphaFoldDB" id="A0AAX4H7G8"/>
<feature type="compositionally biased region" description="Low complexity" evidence="1">
    <location>
        <begin position="65"/>
        <end position="79"/>
    </location>
</feature>
<evidence type="ECO:0000313" key="3">
    <source>
        <dbReference type="Proteomes" id="UP001338582"/>
    </source>
</evidence>
<dbReference type="RefSeq" id="XP_062876886.1">
    <property type="nucleotide sequence ID" value="XM_063020816.1"/>
</dbReference>
<dbReference type="Proteomes" id="UP001338582">
    <property type="component" value="Chromosome 2"/>
</dbReference>